<keyword evidence="2 5" id="KW-0456">Lyase</keyword>
<dbReference type="GO" id="GO:0015941">
    <property type="term" value="P:pantothenate catabolic process"/>
    <property type="evidence" value="ECO:0007669"/>
    <property type="project" value="InterPro"/>
</dbReference>
<gene>
    <name evidence="5" type="ORF">MNBD_GAMMA10-2182</name>
</gene>
<evidence type="ECO:0000259" key="3">
    <source>
        <dbReference type="Pfam" id="PF02441"/>
    </source>
</evidence>
<sequence>MTKSLNNKNILLGVCGGIAAYKSADLVRRLKDAGADVRVLMTAAATEFITPLTFQALSGYPVHTDLLDTQAEAGMGHIELARWADLILIAPATANSIARLVNGQADDLLCAVCLASRSKMAIAPAMNHVMWTSQATQKNIQQLLNRQVSVFGPASGSQACGEVGTGRLLESGEIVNACAQLFRTGLLQGVNVTISAGPTFEPIDPVRYIGNRSSGRMGFAIAEAAAEQGAMVTLVAGPVHLQTPENVKRVDVETAAQMHQAVMQDISQQSIFIATAAVSDFRPEQTQTQKIKKNPNEPANHLNIPLIQNPDILADVAALDNAPFTLGFAAETQDVKHYALGKLKKKKLNMIAANQVAHDSNSGQDQLQEDTQDTGFNSEYNTLQVFWPVPGADEDEGAVNEITLERTRKSELARKLISLLAEQYQAQSAL</sequence>
<dbReference type="GO" id="GO:0004632">
    <property type="term" value="F:phosphopantothenate--cysteine ligase activity"/>
    <property type="evidence" value="ECO:0007669"/>
    <property type="project" value="UniProtKB-EC"/>
</dbReference>
<dbReference type="Pfam" id="PF02441">
    <property type="entry name" value="Flavoprotein"/>
    <property type="match status" value="1"/>
</dbReference>
<evidence type="ECO:0000256" key="2">
    <source>
        <dbReference type="ARBA" id="ARBA00023239"/>
    </source>
</evidence>
<dbReference type="NCBIfam" id="TIGR00521">
    <property type="entry name" value="coaBC_dfp"/>
    <property type="match status" value="1"/>
</dbReference>
<dbReference type="GO" id="GO:0015937">
    <property type="term" value="P:coenzyme A biosynthetic process"/>
    <property type="evidence" value="ECO:0007669"/>
    <property type="project" value="InterPro"/>
</dbReference>
<keyword evidence="1" id="KW-0210">Decarboxylase</keyword>
<dbReference type="InterPro" id="IPR003382">
    <property type="entry name" value="Flavoprotein"/>
</dbReference>
<dbReference type="Gene3D" id="3.40.50.1950">
    <property type="entry name" value="Flavin prenyltransferase-like"/>
    <property type="match status" value="1"/>
</dbReference>
<reference evidence="5" key="1">
    <citation type="submission" date="2018-06" db="EMBL/GenBank/DDBJ databases">
        <authorList>
            <person name="Zhirakovskaya E."/>
        </authorList>
    </citation>
    <scope>NUCLEOTIDE SEQUENCE</scope>
</reference>
<dbReference type="GO" id="GO:0071513">
    <property type="term" value="C:phosphopantothenoylcysteine decarboxylase complex"/>
    <property type="evidence" value="ECO:0007669"/>
    <property type="project" value="TreeGrafter"/>
</dbReference>
<dbReference type="PANTHER" id="PTHR14359:SF6">
    <property type="entry name" value="PHOSPHOPANTOTHENOYLCYSTEINE DECARBOXYLASE"/>
    <property type="match status" value="1"/>
</dbReference>
<dbReference type="GO" id="GO:0010181">
    <property type="term" value="F:FMN binding"/>
    <property type="evidence" value="ECO:0007669"/>
    <property type="project" value="InterPro"/>
</dbReference>
<evidence type="ECO:0000259" key="4">
    <source>
        <dbReference type="Pfam" id="PF04127"/>
    </source>
</evidence>
<dbReference type="AlphaFoldDB" id="A0A3B0YCU6"/>
<dbReference type="HAMAP" id="MF_02225">
    <property type="entry name" value="CoaBC"/>
    <property type="match status" value="1"/>
</dbReference>
<keyword evidence="5" id="KW-0436">Ligase</keyword>
<organism evidence="5">
    <name type="scientific">hydrothermal vent metagenome</name>
    <dbReference type="NCBI Taxonomy" id="652676"/>
    <lineage>
        <taxon>unclassified sequences</taxon>
        <taxon>metagenomes</taxon>
        <taxon>ecological metagenomes</taxon>
    </lineage>
</organism>
<dbReference type="InterPro" id="IPR035929">
    <property type="entry name" value="CoaB-like_sf"/>
</dbReference>
<dbReference type="InterPro" id="IPR005252">
    <property type="entry name" value="CoaBC"/>
</dbReference>
<dbReference type="SUPFAM" id="SSF102645">
    <property type="entry name" value="CoaB-like"/>
    <property type="match status" value="1"/>
</dbReference>
<dbReference type="Pfam" id="PF04127">
    <property type="entry name" value="DFP"/>
    <property type="match status" value="1"/>
</dbReference>
<proteinExistence type="inferred from homology"/>
<dbReference type="GO" id="GO:0004633">
    <property type="term" value="F:phosphopantothenoylcysteine decarboxylase activity"/>
    <property type="evidence" value="ECO:0007669"/>
    <property type="project" value="UniProtKB-EC"/>
</dbReference>
<dbReference type="InterPro" id="IPR007085">
    <property type="entry name" value="DNA/pantothenate-metab_flavo_C"/>
</dbReference>
<dbReference type="InterPro" id="IPR036551">
    <property type="entry name" value="Flavin_trans-like"/>
</dbReference>
<feature type="domain" description="Flavoprotein" evidence="3">
    <location>
        <begin position="8"/>
        <end position="181"/>
    </location>
</feature>
<feature type="domain" description="DNA/pantothenate metabolism flavoprotein C-terminal" evidence="4">
    <location>
        <begin position="187"/>
        <end position="420"/>
    </location>
</feature>
<accession>A0A3B0YCU6</accession>
<dbReference type="PANTHER" id="PTHR14359">
    <property type="entry name" value="HOMO-OLIGOMERIC FLAVIN CONTAINING CYS DECARBOXYLASE FAMILY"/>
    <property type="match status" value="1"/>
</dbReference>
<evidence type="ECO:0000256" key="1">
    <source>
        <dbReference type="ARBA" id="ARBA00022793"/>
    </source>
</evidence>
<dbReference type="EC" id="4.1.1.36" evidence="5"/>
<protein>
    <submittedName>
        <fullName evidence="5">Phosphopantothenoylcysteine decarboxylase / Phosphopantothenoylcysteine synthetase</fullName>
        <ecNumber evidence="5">4.1.1.36</ecNumber>
        <ecNumber evidence="5">6.3.2.5</ecNumber>
    </submittedName>
</protein>
<dbReference type="Gene3D" id="3.40.50.10300">
    <property type="entry name" value="CoaB-like"/>
    <property type="match status" value="1"/>
</dbReference>
<dbReference type="EMBL" id="UOFJ01000209">
    <property type="protein sequence ID" value="VAW66186.1"/>
    <property type="molecule type" value="Genomic_DNA"/>
</dbReference>
<dbReference type="EC" id="6.3.2.5" evidence="5"/>
<evidence type="ECO:0000313" key="5">
    <source>
        <dbReference type="EMBL" id="VAW66186.1"/>
    </source>
</evidence>
<dbReference type="SUPFAM" id="SSF52507">
    <property type="entry name" value="Homo-oligomeric flavin-containing Cys decarboxylases, HFCD"/>
    <property type="match status" value="1"/>
</dbReference>
<name>A0A3B0YCU6_9ZZZZ</name>